<feature type="binding site" evidence="7">
    <location>
        <position position="142"/>
    </location>
    <ligand>
        <name>substrate</name>
    </ligand>
</feature>
<evidence type="ECO:0000256" key="4">
    <source>
        <dbReference type="ARBA" id="ARBA00022898"/>
    </source>
</evidence>
<evidence type="ECO:0000256" key="1">
    <source>
        <dbReference type="ARBA" id="ARBA00000316"/>
    </source>
</evidence>
<proteinExistence type="predicted"/>
<dbReference type="PRINTS" id="PR00992">
    <property type="entry name" value="ALARACEMASE"/>
</dbReference>
<keyword evidence="11" id="KW-1185">Reference proteome</keyword>
<evidence type="ECO:0000313" key="10">
    <source>
        <dbReference type="EMBL" id="GGF89285.1"/>
    </source>
</evidence>
<keyword evidence="4 6" id="KW-0663">Pyridoxal phosphate</keyword>
<feature type="region of interest" description="Disordered" evidence="8">
    <location>
        <begin position="374"/>
        <end position="395"/>
    </location>
</feature>
<evidence type="ECO:0000256" key="5">
    <source>
        <dbReference type="ARBA" id="ARBA00023235"/>
    </source>
</evidence>
<dbReference type="InterPro" id="IPR009006">
    <property type="entry name" value="Ala_racemase/Decarboxylase_C"/>
</dbReference>
<feature type="binding site" evidence="7">
    <location>
        <position position="312"/>
    </location>
    <ligand>
        <name>substrate</name>
    </ligand>
</feature>
<evidence type="ECO:0000256" key="8">
    <source>
        <dbReference type="SAM" id="MobiDB-lite"/>
    </source>
</evidence>
<protein>
    <recommendedName>
        <fullName evidence="3">alanine racemase</fullName>
        <ecNumber evidence="3">5.1.1.1</ecNumber>
    </recommendedName>
</protein>
<dbReference type="InterPro" id="IPR011079">
    <property type="entry name" value="Ala_racemase_C"/>
</dbReference>
<feature type="modified residue" description="N6-(pyridoxal phosphate)lysine" evidence="6">
    <location>
        <position position="45"/>
    </location>
</feature>
<gene>
    <name evidence="10" type="primary">alr</name>
    <name evidence="10" type="ORF">GCM10007301_56510</name>
</gene>
<dbReference type="Gene3D" id="3.20.20.10">
    <property type="entry name" value="Alanine racemase"/>
    <property type="match status" value="1"/>
</dbReference>
<dbReference type="SUPFAM" id="SSF51419">
    <property type="entry name" value="PLP-binding barrel"/>
    <property type="match status" value="1"/>
</dbReference>
<name>A0A917FJP3_9HYPH</name>
<reference evidence="10" key="1">
    <citation type="journal article" date="2014" name="Int. J. Syst. Evol. Microbiol.">
        <title>Complete genome sequence of Corynebacterium casei LMG S-19264T (=DSM 44701T), isolated from a smear-ripened cheese.</title>
        <authorList>
            <consortium name="US DOE Joint Genome Institute (JGI-PGF)"/>
            <person name="Walter F."/>
            <person name="Albersmeier A."/>
            <person name="Kalinowski J."/>
            <person name="Ruckert C."/>
        </authorList>
    </citation>
    <scope>NUCLEOTIDE SEQUENCE</scope>
    <source>
        <strain evidence="10">CCM 7897</strain>
    </source>
</reference>
<dbReference type="SMART" id="SM01005">
    <property type="entry name" value="Ala_racemase_C"/>
    <property type="match status" value="1"/>
</dbReference>
<sequence>MYPVNEGLEAVSDRTVLEIDLGAIRRNWRMVRDTFTGHSVGAVVKQDAYGFGASRIVPLLASLGCRDFWVVSFEEGLEIRALLPEARVFVLHGLAGAPVAEFRANALVPVLVDAAELPMARAEAARRGPFDVALQFDTGLTRLGLTLGDVRRLRDEADAFAGLRVAAYVTHLARFADPFAHRNVQQWRRFRSWSSVLPAAPLSFCASAGVFGDSSRHCALARVGSAIYGVETTPARPQPITFAARLTAPILRVMDVRAGVEVGYGGVYRTPRPSRLAHVAAGYGDGIPFSFRHQAHVRIGGRPAPIVGGVAMNLMTVDVTHLPEGSVRPGARVEFYGPDAPVDRLAAAAGIAPNALMVPTAHRAHRIYRDSEATPVARPAGHGVLEQGKAAGDAA</sequence>
<accession>A0A917FJP3</accession>
<evidence type="ECO:0000256" key="6">
    <source>
        <dbReference type="PIRSR" id="PIRSR600821-50"/>
    </source>
</evidence>
<evidence type="ECO:0000259" key="9">
    <source>
        <dbReference type="SMART" id="SM01005"/>
    </source>
</evidence>
<dbReference type="SUPFAM" id="SSF50621">
    <property type="entry name" value="Alanine racemase C-terminal domain-like"/>
    <property type="match status" value="1"/>
</dbReference>
<dbReference type="GO" id="GO:0030170">
    <property type="term" value="F:pyridoxal phosphate binding"/>
    <property type="evidence" value="ECO:0007669"/>
    <property type="project" value="TreeGrafter"/>
</dbReference>
<evidence type="ECO:0000313" key="11">
    <source>
        <dbReference type="Proteomes" id="UP000606044"/>
    </source>
</evidence>
<evidence type="ECO:0000256" key="2">
    <source>
        <dbReference type="ARBA" id="ARBA00001933"/>
    </source>
</evidence>
<dbReference type="GO" id="GO:0008784">
    <property type="term" value="F:alanine racemase activity"/>
    <property type="evidence" value="ECO:0007669"/>
    <property type="project" value="UniProtKB-EC"/>
</dbReference>
<dbReference type="EMBL" id="BMCT01000014">
    <property type="protein sequence ID" value="GGF89285.1"/>
    <property type="molecule type" value="Genomic_DNA"/>
</dbReference>
<feature type="domain" description="Alanine racemase C-terminal" evidence="9">
    <location>
        <begin position="243"/>
        <end position="369"/>
    </location>
</feature>
<dbReference type="Proteomes" id="UP000606044">
    <property type="component" value="Unassembled WGS sequence"/>
</dbReference>
<dbReference type="Gene3D" id="2.40.37.10">
    <property type="entry name" value="Lyase, Ornithine Decarboxylase, Chain A, domain 1"/>
    <property type="match status" value="1"/>
</dbReference>
<dbReference type="PANTHER" id="PTHR30511:SF0">
    <property type="entry name" value="ALANINE RACEMASE, CATABOLIC-RELATED"/>
    <property type="match status" value="1"/>
</dbReference>
<dbReference type="InterPro" id="IPR000821">
    <property type="entry name" value="Ala_racemase"/>
</dbReference>
<dbReference type="PANTHER" id="PTHR30511">
    <property type="entry name" value="ALANINE RACEMASE"/>
    <property type="match status" value="1"/>
</dbReference>
<dbReference type="CDD" id="cd00430">
    <property type="entry name" value="PLPDE_III_AR"/>
    <property type="match status" value="1"/>
</dbReference>
<evidence type="ECO:0000256" key="3">
    <source>
        <dbReference type="ARBA" id="ARBA00013089"/>
    </source>
</evidence>
<comment type="catalytic activity">
    <reaction evidence="1">
        <text>L-alanine = D-alanine</text>
        <dbReference type="Rhea" id="RHEA:20249"/>
        <dbReference type="ChEBI" id="CHEBI:57416"/>
        <dbReference type="ChEBI" id="CHEBI:57972"/>
        <dbReference type="EC" id="5.1.1.1"/>
    </reaction>
</comment>
<dbReference type="InterPro" id="IPR001608">
    <property type="entry name" value="Ala_racemase_N"/>
</dbReference>
<dbReference type="Pfam" id="PF00842">
    <property type="entry name" value="Ala_racemase_C"/>
    <property type="match status" value="1"/>
</dbReference>
<evidence type="ECO:0000256" key="7">
    <source>
        <dbReference type="PIRSR" id="PIRSR600821-52"/>
    </source>
</evidence>
<dbReference type="RefSeq" id="WP_188584226.1">
    <property type="nucleotide sequence ID" value="NZ_BMCT01000014.1"/>
</dbReference>
<dbReference type="GO" id="GO:0005829">
    <property type="term" value="C:cytosol"/>
    <property type="evidence" value="ECO:0007669"/>
    <property type="project" value="TreeGrafter"/>
</dbReference>
<dbReference type="EC" id="5.1.1.1" evidence="3"/>
<dbReference type="AlphaFoldDB" id="A0A917FJP3"/>
<dbReference type="GO" id="GO:0030632">
    <property type="term" value="P:D-alanine biosynthetic process"/>
    <property type="evidence" value="ECO:0007669"/>
    <property type="project" value="TreeGrafter"/>
</dbReference>
<reference evidence="10" key="2">
    <citation type="submission" date="2020-09" db="EMBL/GenBank/DDBJ databases">
        <authorList>
            <person name="Sun Q."/>
            <person name="Sedlacek I."/>
        </authorList>
    </citation>
    <scope>NUCLEOTIDE SEQUENCE</scope>
    <source>
        <strain evidence="10">CCM 7897</strain>
    </source>
</reference>
<keyword evidence="5" id="KW-0413">Isomerase</keyword>
<comment type="caution">
    <text evidence="10">The sequence shown here is derived from an EMBL/GenBank/DDBJ whole genome shotgun (WGS) entry which is preliminary data.</text>
</comment>
<dbReference type="Pfam" id="PF01168">
    <property type="entry name" value="Ala_racemase_N"/>
    <property type="match status" value="1"/>
</dbReference>
<comment type="cofactor">
    <cofactor evidence="2 6">
        <name>pyridoxal 5'-phosphate</name>
        <dbReference type="ChEBI" id="CHEBI:597326"/>
    </cofactor>
</comment>
<organism evidence="10 11">
    <name type="scientific">Azorhizobium oxalatiphilum</name>
    <dbReference type="NCBI Taxonomy" id="980631"/>
    <lineage>
        <taxon>Bacteria</taxon>
        <taxon>Pseudomonadati</taxon>
        <taxon>Pseudomonadota</taxon>
        <taxon>Alphaproteobacteria</taxon>
        <taxon>Hyphomicrobiales</taxon>
        <taxon>Xanthobacteraceae</taxon>
        <taxon>Azorhizobium</taxon>
    </lineage>
</organism>
<dbReference type="InterPro" id="IPR029066">
    <property type="entry name" value="PLP-binding_barrel"/>
</dbReference>